<dbReference type="PROSITE" id="PS00523">
    <property type="entry name" value="SULFATASE_1"/>
    <property type="match status" value="1"/>
</dbReference>
<accession>A0A8S3YIX5</accession>
<dbReference type="Gene3D" id="3.40.720.10">
    <property type="entry name" value="Alkaline Phosphatase, subunit A"/>
    <property type="match status" value="1"/>
</dbReference>
<keyword evidence="5" id="KW-0325">Glycoprotein</keyword>
<evidence type="ECO:0000256" key="6">
    <source>
        <dbReference type="PIRSR" id="PIRSR036666-50"/>
    </source>
</evidence>
<protein>
    <recommendedName>
        <fullName evidence="8">Sulfatase N-terminal domain-containing protein</fullName>
    </recommendedName>
</protein>
<dbReference type="SUPFAM" id="SSF53649">
    <property type="entry name" value="Alkaline phosphatase-like"/>
    <property type="match status" value="1"/>
</dbReference>
<comment type="similarity">
    <text evidence="2">Belongs to the sulfatase family.</text>
</comment>
<evidence type="ECO:0000256" key="1">
    <source>
        <dbReference type="ARBA" id="ARBA00001913"/>
    </source>
</evidence>
<dbReference type="PROSITE" id="PS00149">
    <property type="entry name" value="SULFATASE_2"/>
    <property type="match status" value="1"/>
</dbReference>
<comment type="PTM">
    <text evidence="6">The conversion to 3-oxoalanine (also known as C-formylglycine, FGly), of a serine or cysteine residue in prokaryotes and of a cysteine residue in eukaryotes, is critical for catalytic activity.</text>
</comment>
<dbReference type="Pfam" id="PF00884">
    <property type="entry name" value="Sulfatase"/>
    <property type="match status" value="1"/>
</dbReference>
<reference evidence="9" key="1">
    <citation type="submission" date="2021-04" db="EMBL/GenBank/DDBJ databases">
        <authorList>
            <consortium name="Molecular Ecology Group"/>
        </authorList>
    </citation>
    <scope>NUCLEOTIDE SEQUENCE</scope>
</reference>
<evidence type="ECO:0000256" key="5">
    <source>
        <dbReference type="ARBA" id="ARBA00023180"/>
    </source>
</evidence>
<keyword evidence="3 7" id="KW-0732">Signal</keyword>
<evidence type="ECO:0000256" key="2">
    <source>
        <dbReference type="ARBA" id="ARBA00008779"/>
    </source>
</evidence>
<dbReference type="GO" id="GO:0005539">
    <property type="term" value="F:glycosaminoglycan binding"/>
    <property type="evidence" value="ECO:0007669"/>
    <property type="project" value="TreeGrafter"/>
</dbReference>
<name>A0A8S3YIX5_9EUPU</name>
<evidence type="ECO:0000259" key="8">
    <source>
        <dbReference type="Pfam" id="PF00884"/>
    </source>
</evidence>
<dbReference type="InterPro" id="IPR012251">
    <property type="entry name" value="GlcNAc_6-SO4ase"/>
</dbReference>
<dbReference type="OrthoDB" id="96314at2759"/>
<dbReference type="InterPro" id="IPR000917">
    <property type="entry name" value="Sulfatase_N"/>
</dbReference>
<evidence type="ECO:0000256" key="3">
    <source>
        <dbReference type="ARBA" id="ARBA00022729"/>
    </source>
</evidence>
<gene>
    <name evidence="9" type="ORF">CUNI_LOCUS870</name>
</gene>
<evidence type="ECO:0000256" key="4">
    <source>
        <dbReference type="ARBA" id="ARBA00022801"/>
    </source>
</evidence>
<dbReference type="AlphaFoldDB" id="A0A8S3YIX5"/>
<evidence type="ECO:0000313" key="10">
    <source>
        <dbReference type="Proteomes" id="UP000678393"/>
    </source>
</evidence>
<feature type="signal peptide" evidence="7">
    <location>
        <begin position="1"/>
        <end position="28"/>
    </location>
</feature>
<dbReference type="PANTHER" id="PTHR43108">
    <property type="entry name" value="N-ACETYLGLUCOSAMINE-6-SULFATASE FAMILY MEMBER"/>
    <property type="match status" value="1"/>
</dbReference>
<feature type="modified residue" description="3-oxoalanine (Cys)" evidence="6">
    <location>
        <position position="76"/>
    </location>
</feature>
<proteinExistence type="inferred from homology"/>
<dbReference type="EMBL" id="CAJHNH020000102">
    <property type="protein sequence ID" value="CAG5115312.1"/>
    <property type="molecule type" value="Genomic_DNA"/>
</dbReference>
<dbReference type="CDD" id="cd16147">
    <property type="entry name" value="G6S"/>
    <property type="match status" value="1"/>
</dbReference>
<feature type="chain" id="PRO_5035851671" description="Sulfatase N-terminal domain-containing protein" evidence="7">
    <location>
        <begin position="29"/>
        <end position="512"/>
    </location>
</feature>
<comment type="caution">
    <text evidence="9">The sequence shown here is derived from an EMBL/GenBank/DDBJ whole genome shotgun (WGS) entry which is preliminary data.</text>
</comment>
<dbReference type="GO" id="GO:0008449">
    <property type="term" value="F:N-acetylglucosamine-6-sulfatase activity"/>
    <property type="evidence" value="ECO:0007669"/>
    <property type="project" value="InterPro"/>
</dbReference>
<feature type="domain" description="Sulfatase N-terminal" evidence="8">
    <location>
        <begin position="32"/>
        <end position="368"/>
    </location>
</feature>
<dbReference type="PIRSF" id="PIRSF036666">
    <property type="entry name" value="G6S"/>
    <property type="match status" value="1"/>
</dbReference>
<comment type="cofactor">
    <cofactor evidence="1">
        <name>Ca(2+)</name>
        <dbReference type="ChEBI" id="CHEBI:29108"/>
    </cofactor>
</comment>
<dbReference type="GO" id="GO:0030203">
    <property type="term" value="P:glycosaminoglycan metabolic process"/>
    <property type="evidence" value="ECO:0007669"/>
    <property type="project" value="InterPro"/>
</dbReference>
<dbReference type="Proteomes" id="UP000678393">
    <property type="component" value="Unassembled WGS sequence"/>
</dbReference>
<evidence type="ECO:0000313" key="9">
    <source>
        <dbReference type="EMBL" id="CAG5115312.1"/>
    </source>
</evidence>
<keyword evidence="4" id="KW-0378">Hydrolase</keyword>
<keyword evidence="10" id="KW-1185">Reference proteome</keyword>
<dbReference type="InterPro" id="IPR024607">
    <property type="entry name" value="Sulfatase_CS"/>
</dbReference>
<sequence>MESLTISRTVPVLTNIFVFILLSGSSVAAKQSNIVFILTDDQDVALFGQYPMPKAKQLIADQGMTFMNMFVTSPLCCPSRSSILTGQYLHNHLVTNNSVTGNCSSVTWQKTSELNTFPTYLQANGYSTFFAGKYLNEYGFHQNGGVRHIPPGWDVWNGLVGNSVYYNYSLSANGVEEKHGQNYSQDYLTDVIHRKAVNYLQKQVNATRPFFMMLSTPACHAPFTPAPQYEKNFTNQQAPRTKHFNIHGKDKHWLVDQAVTPMPQDTINMIDDDFRNRWRTLLSVDDMVDDVVNTLKATGQLDNTYIFYSSDNGYHLGQFSLPFDKRQLYDFDIRVPLYVRGPGIKPNSTNEESVMSIDLAPTFLDLAGLHAPASFDGLSLTPIFTNQAHSFRDKVLVEYHGEHLNVIPGCPQYLNQGMANCGKHCVCEDAWNNTFACIRTQTAQESYKYCALQDNDNFVEVYDLKNDPYELVNIAKIASPDILTQLSQELADLSLCAGANCHTTPSFKVVGK</sequence>
<dbReference type="InterPro" id="IPR017850">
    <property type="entry name" value="Alkaline_phosphatase_core_sf"/>
</dbReference>
<evidence type="ECO:0000256" key="7">
    <source>
        <dbReference type="SAM" id="SignalP"/>
    </source>
</evidence>
<dbReference type="PANTHER" id="PTHR43108:SF8">
    <property type="entry name" value="SD21168P"/>
    <property type="match status" value="1"/>
</dbReference>
<organism evidence="9 10">
    <name type="scientific">Candidula unifasciata</name>
    <dbReference type="NCBI Taxonomy" id="100452"/>
    <lineage>
        <taxon>Eukaryota</taxon>
        <taxon>Metazoa</taxon>
        <taxon>Spiralia</taxon>
        <taxon>Lophotrochozoa</taxon>
        <taxon>Mollusca</taxon>
        <taxon>Gastropoda</taxon>
        <taxon>Heterobranchia</taxon>
        <taxon>Euthyneura</taxon>
        <taxon>Panpulmonata</taxon>
        <taxon>Eupulmonata</taxon>
        <taxon>Stylommatophora</taxon>
        <taxon>Helicina</taxon>
        <taxon>Helicoidea</taxon>
        <taxon>Geomitridae</taxon>
        <taxon>Candidula</taxon>
    </lineage>
</organism>